<name>A0A8T1V9Y2_9STRA</name>
<dbReference type="Proteomes" id="UP000694044">
    <property type="component" value="Unassembled WGS sequence"/>
</dbReference>
<organism evidence="3 4">
    <name type="scientific">Phytophthora pseudosyringae</name>
    <dbReference type="NCBI Taxonomy" id="221518"/>
    <lineage>
        <taxon>Eukaryota</taxon>
        <taxon>Sar</taxon>
        <taxon>Stramenopiles</taxon>
        <taxon>Oomycota</taxon>
        <taxon>Peronosporomycetes</taxon>
        <taxon>Peronosporales</taxon>
        <taxon>Peronosporaceae</taxon>
        <taxon>Phytophthora</taxon>
    </lineage>
</organism>
<evidence type="ECO:0000313" key="3">
    <source>
        <dbReference type="EMBL" id="KAG7376918.1"/>
    </source>
</evidence>
<keyword evidence="1" id="KW-0175">Coiled coil</keyword>
<evidence type="ECO:0000313" key="4">
    <source>
        <dbReference type="Proteomes" id="UP000694044"/>
    </source>
</evidence>
<comment type="caution">
    <text evidence="3">The sequence shown here is derived from an EMBL/GenBank/DDBJ whole genome shotgun (WGS) entry which is preliminary data.</text>
</comment>
<accession>A0A8T1V9Y2</accession>
<dbReference type="EMBL" id="JAGDFM010000602">
    <property type="protein sequence ID" value="KAG7376918.1"/>
    <property type="molecule type" value="Genomic_DNA"/>
</dbReference>
<proteinExistence type="predicted"/>
<gene>
    <name evidence="3" type="ORF">PHYPSEUDO_012551</name>
</gene>
<protein>
    <submittedName>
        <fullName evidence="3">Uncharacterized protein</fullName>
    </submittedName>
</protein>
<sequence>MVPEHSRSRGRQATLVVRASRRRQRPLHGDAEAWTPQGQRVLTVPAEQAAPRNHTHTDNERPDAATARLLLAHAHRARHLLADRSVLASVQSTRRSELMQEIQRMRRVMRTLEEQVGATARSLEAMERLVAHLRRVTDLLQEAGVMPALATARDAS</sequence>
<evidence type="ECO:0000256" key="1">
    <source>
        <dbReference type="SAM" id="Coils"/>
    </source>
</evidence>
<evidence type="ECO:0000256" key="2">
    <source>
        <dbReference type="SAM" id="MobiDB-lite"/>
    </source>
</evidence>
<dbReference type="OrthoDB" id="121911at2759"/>
<feature type="coiled-coil region" evidence="1">
    <location>
        <begin position="95"/>
        <end position="129"/>
    </location>
</feature>
<keyword evidence="4" id="KW-1185">Reference proteome</keyword>
<reference evidence="3" key="1">
    <citation type="submission" date="2021-02" db="EMBL/GenBank/DDBJ databases">
        <authorList>
            <person name="Palmer J.M."/>
        </authorList>
    </citation>
    <scope>NUCLEOTIDE SEQUENCE</scope>
    <source>
        <strain evidence="3">SCRP734</strain>
    </source>
</reference>
<feature type="region of interest" description="Disordered" evidence="2">
    <location>
        <begin position="19"/>
        <end position="38"/>
    </location>
</feature>
<dbReference type="AlphaFoldDB" id="A0A8T1V9Y2"/>